<evidence type="ECO:0000256" key="4">
    <source>
        <dbReference type="ARBA" id="ARBA00022816"/>
    </source>
</evidence>
<dbReference type="STRING" id="2282107.A0A286UEU8"/>
<keyword evidence="8" id="KW-0539">Nucleus</keyword>
<protein>
    <recommendedName>
        <fullName evidence="9">mRNA export factor GLE1</fullName>
    </recommendedName>
    <alternativeName>
        <fullName evidence="10">Nucleoporin GLE1</fullName>
    </alternativeName>
</protein>
<keyword evidence="3" id="KW-0813">Transport</keyword>
<proteinExistence type="inferred from homology"/>
<evidence type="ECO:0000256" key="8">
    <source>
        <dbReference type="ARBA" id="ARBA00023242"/>
    </source>
</evidence>
<dbReference type="GO" id="GO:0015031">
    <property type="term" value="P:protein transport"/>
    <property type="evidence" value="ECO:0007669"/>
    <property type="project" value="UniProtKB-KW"/>
</dbReference>
<evidence type="ECO:0000256" key="6">
    <source>
        <dbReference type="ARBA" id="ARBA00023010"/>
    </source>
</evidence>
<reference evidence="12 13" key="1">
    <citation type="journal article" date="2017" name="Mol. Ecol.">
        <title>Comparative and population genomic landscape of Phellinus noxius: A hypervariable fungus causing root rot in trees.</title>
        <authorList>
            <person name="Chung C.L."/>
            <person name="Lee T.J."/>
            <person name="Akiba M."/>
            <person name="Lee H.H."/>
            <person name="Kuo T.H."/>
            <person name="Liu D."/>
            <person name="Ke H.M."/>
            <person name="Yokoi T."/>
            <person name="Roa M.B."/>
            <person name="Lu M.J."/>
            <person name="Chang Y.Y."/>
            <person name="Ann P.J."/>
            <person name="Tsai J.N."/>
            <person name="Chen C.Y."/>
            <person name="Tzean S.S."/>
            <person name="Ota Y."/>
            <person name="Hattori T."/>
            <person name="Sahashi N."/>
            <person name="Liou R.F."/>
            <person name="Kikuchi T."/>
            <person name="Tsai I.J."/>
        </authorList>
    </citation>
    <scope>NUCLEOTIDE SEQUENCE [LARGE SCALE GENOMIC DNA]</scope>
    <source>
        <strain evidence="12 13">FFPRI411160</strain>
    </source>
</reference>
<dbReference type="GO" id="GO:0000822">
    <property type="term" value="F:inositol hexakisphosphate binding"/>
    <property type="evidence" value="ECO:0007669"/>
    <property type="project" value="TreeGrafter"/>
</dbReference>
<keyword evidence="5" id="KW-0653">Protein transport</keyword>
<keyword evidence="13" id="KW-1185">Reference proteome</keyword>
<dbReference type="OrthoDB" id="420884at2759"/>
<keyword evidence="7" id="KW-0906">Nuclear pore complex</keyword>
<dbReference type="GO" id="GO:0016973">
    <property type="term" value="P:poly(A)+ mRNA export from nucleus"/>
    <property type="evidence" value="ECO:0007669"/>
    <property type="project" value="InterPro"/>
</dbReference>
<sequence length="607" mass="70167">MRFGVPRSLSPSPERKYAPSRSRFRVPSVYDSDSSDDDVSSDNGDASIDPDISAVSGASGSGDEVKDNKGGHDTALLNLPWEKLRISTRDPEEERLIKETVQSVRNHSRYVDLYEEWENRTRQDAFYTARKQQFNVMNELRDFQRKVHADEQNKYNDERMKETDIVKNSMALYYNRRAQTEAALREQWKSRDKALWERIEQSIKEEEDKYRAMQEAEQKRREEEERKRKEEEERIRKEEEQKAALEAEEMKKALEDQLKKEMEELEREEREKALKLKKAQNEATLKLREATGLFEADDMWKMGLRALRYIRNVTMRAVKGPKPPDPRPENYQAPPPPPLKRLWNAQRRKMTPRIGQLTDNESEIKRISEEIKAIVAPIPNMPRPEDAQKLYYALLASFSKSIIAQAETEVSAHKSQARPLARICVALISAYPELGDIFWARLCARAGCWAAGVEPVLLEDETSDSISDKEKQKRWGSLPEEGSEEKMMRIAGIMRLYFSILSISMEPTANQPMPIPFRPARYWMYLSQLLNNSTMLEKSVAAEILYVALDEGGTHAIKVWGRQFIKILQLIYECLNGDQKSRIGGTEVLAQGSRGRLLIEIEKLMGT</sequence>
<feature type="region of interest" description="Disordered" evidence="11">
    <location>
        <begin position="318"/>
        <end position="339"/>
    </location>
</feature>
<evidence type="ECO:0000313" key="12">
    <source>
        <dbReference type="EMBL" id="PAV18039.1"/>
    </source>
</evidence>
<evidence type="ECO:0000256" key="9">
    <source>
        <dbReference type="ARBA" id="ARBA00026227"/>
    </source>
</evidence>
<feature type="region of interest" description="Disordered" evidence="11">
    <location>
        <begin position="461"/>
        <end position="481"/>
    </location>
</feature>
<dbReference type="GO" id="GO:0031369">
    <property type="term" value="F:translation initiation factor binding"/>
    <property type="evidence" value="ECO:0007669"/>
    <property type="project" value="TreeGrafter"/>
</dbReference>
<keyword evidence="6" id="KW-0811">Translocation</keyword>
<evidence type="ECO:0000256" key="3">
    <source>
        <dbReference type="ARBA" id="ARBA00022448"/>
    </source>
</evidence>
<organism evidence="12 13">
    <name type="scientific">Pyrrhoderma noxium</name>
    <dbReference type="NCBI Taxonomy" id="2282107"/>
    <lineage>
        <taxon>Eukaryota</taxon>
        <taxon>Fungi</taxon>
        <taxon>Dikarya</taxon>
        <taxon>Basidiomycota</taxon>
        <taxon>Agaricomycotina</taxon>
        <taxon>Agaricomycetes</taxon>
        <taxon>Hymenochaetales</taxon>
        <taxon>Hymenochaetaceae</taxon>
        <taxon>Pyrrhoderma</taxon>
    </lineage>
</organism>
<comment type="similarity">
    <text evidence="2">Belongs to the GLE1 family.</text>
</comment>
<dbReference type="Pfam" id="PF07817">
    <property type="entry name" value="GLE1"/>
    <property type="match status" value="1"/>
</dbReference>
<dbReference type="Proteomes" id="UP000217199">
    <property type="component" value="Unassembled WGS sequence"/>
</dbReference>
<name>A0A286UEU8_9AGAM</name>
<gene>
    <name evidence="12" type="ORF">PNOK_0652500</name>
</gene>
<feature type="region of interest" description="Disordered" evidence="11">
    <location>
        <begin position="216"/>
        <end position="243"/>
    </location>
</feature>
<feature type="compositionally biased region" description="Basic and acidic residues" evidence="11">
    <location>
        <begin position="63"/>
        <end position="72"/>
    </location>
</feature>
<dbReference type="AlphaFoldDB" id="A0A286UEU8"/>
<dbReference type="InterPro" id="IPR038506">
    <property type="entry name" value="GLE1-like_sf"/>
</dbReference>
<dbReference type="Gene3D" id="1.25.40.510">
    <property type="entry name" value="GLE1-like"/>
    <property type="match status" value="1"/>
</dbReference>
<dbReference type="PANTHER" id="PTHR12960:SF0">
    <property type="entry name" value="MRNA EXPORT FACTOR GLE1"/>
    <property type="match status" value="1"/>
</dbReference>
<evidence type="ECO:0000256" key="10">
    <source>
        <dbReference type="ARBA" id="ARBA00029983"/>
    </source>
</evidence>
<evidence type="ECO:0000256" key="7">
    <source>
        <dbReference type="ARBA" id="ARBA00023132"/>
    </source>
</evidence>
<comment type="subcellular location">
    <subcellularLocation>
        <location evidence="1">Nucleus</location>
        <location evidence="1">Nuclear pore complex</location>
    </subcellularLocation>
</comment>
<evidence type="ECO:0000256" key="2">
    <source>
        <dbReference type="ARBA" id="ARBA00011056"/>
    </source>
</evidence>
<dbReference type="GO" id="GO:0005543">
    <property type="term" value="F:phospholipid binding"/>
    <property type="evidence" value="ECO:0007669"/>
    <property type="project" value="TreeGrafter"/>
</dbReference>
<accession>A0A286UEU8</accession>
<evidence type="ECO:0000256" key="11">
    <source>
        <dbReference type="SAM" id="MobiDB-lite"/>
    </source>
</evidence>
<feature type="region of interest" description="Disordered" evidence="11">
    <location>
        <begin position="1"/>
        <end position="73"/>
    </location>
</feature>
<dbReference type="EMBL" id="NBII01000006">
    <property type="protein sequence ID" value="PAV18039.1"/>
    <property type="molecule type" value="Genomic_DNA"/>
</dbReference>
<dbReference type="InParanoid" id="A0A286UEU8"/>
<dbReference type="GO" id="GO:0044614">
    <property type="term" value="C:nuclear pore cytoplasmic filaments"/>
    <property type="evidence" value="ECO:0007669"/>
    <property type="project" value="TreeGrafter"/>
</dbReference>
<evidence type="ECO:0000256" key="1">
    <source>
        <dbReference type="ARBA" id="ARBA00004567"/>
    </source>
</evidence>
<comment type="caution">
    <text evidence="12">The sequence shown here is derived from an EMBL/GenBank/DDBJ whole genome shotgun (WGS) entry which is preliminary data.</text>
</comment>
<dbReference type="InterPro" id="IPR012476">
    <property type="entry name" value="GLE1"/>
</dbReference>
<dbReference type="GO" id="GO:0005737">
    <property type="term" value="C:cytoplasm"/>
    <property type="evidence" value="ECO:0007669"/>
    <property type="project" value="TreeGrafter"/>
</dbReference>
<evidence type="ECO:0000313" key="13">
    <source>
        <dbReference type="Proteomes" id="UP000217199"/>
    </source>
</evidence>
<evidence type="ECO:0000256" key="5">
    <source>
        <dbReference type="ARBA" id="ARBA00022927"/>
    </source>
</evidence>
<keyword evidence="4" id="KW-0509">mRNA transport</keyword>
<dbReference type="PANTHER" id="PTHR12960">
    <property type="entry name" value="GLE-1-RELATED"/>
    <property type="match status" value="1"/>
</dbReference>